<proteinExistence type="predicted"/>
<dbReference type="AlphaFoldDB" id="A0A7W7ZR58"/>
<dbReference type="Proteomes" id="UP000584867">
    <property type="component" value="Unassembled WGS sequence"/>
</dbReference>
<protein>
    <submittedName>
        <fullName evidence="2">Uncharacterized protein</fullName>
    </submittedName>
</protein>
<dbReference type="RefSeq" id="WP_184256686.1">
    <property type="nucleotide sequence ID" value="NZ_JACHIO010000012.1"/>
</dbReference>
<comment type="caution">
    <text evidence="2">The sequence shown here is derived from an EMBL/GenBank/DDBJ whole genome shotgun (WGS) entry which is preliminary data.</text>
</comment>
<accession>A0A7W7ZR58</accession>
<dbReference type="EMBL" id="JACHIO010000012">
    <property type="protein sequence ID" value="MBB5064630.1"/>
    <property type="molecule type" value="Genomic_DNA"/>
</dbReference>
<evidence type="ECO:0000313" key="2">
    <source>
        <dbReference type="EMBL" id="MBB5064630.1"/>
    </source>
</evidence>
<reference evidence="2 3" key="1">
    <citation type="submission" date="2020-08" db="EMBL/GenBank/DDBJ databases">
        <title>Genomic Encyclopedia of Type Strains, Phase IV (KMG-V): Genome sequencing to study the core and pangenomes of soil and plant-associated prokaryotes.</title>
        <authorList>
            <person name="Whitman W."/>
        </authorList>
    </citation>
    <scope>NUCLEOTIDE SEQUENCE [LARGE SCALE GENOMIC DNA]</scope>
    <source>
        <strain evidence="2 3">X5P3</strain>
    </source>
</reference>
<sequence length="78" mass="8054">MIGKLCIAATLCAGLATAQSNQAVPPSKPLAFEVVSIRQNVAGGEIEKFGATPDGFHMVNMPLGRVILTAYTPAGDLL</sequence>
<keyword evidence="1" id="KW-0732">Signal</keyword>
<feature type="signal peptide" evidence="1">
    <location>
        <begin position="1"/>
        <end position="23"/>
    </location>
</feature>
<name>A0A7W7ZR58_9BACT</name>
<organism evidence="2 3">
    <name type="scientific">Granulicella mallensis</name>
    <dbReference type="NCBI Taxonomy" id="940614"/>
    <lineage>
        <taxon>Bacteria</taxon>
        <taxon>Pseudomonadati</taxon>
        <taxon>Acidobacteriota</taxon>
        <taxon>Terriglobia</taxon>
        <taxon>Terriglobales</taxon>
        <taxon>Acidobacteriaceae</taxon>
        <taxon>Granulicella</taxon>
    </lineage>
</organism>
<evidence type="ECO:0000256" key="1">
    <source>
        <dbReference type="SAM" id="SignalP"/>
    </source>
</evidence>
<evidence type="ECO:0000313" key="3">
    <source>
        <dbReference type="Proteomes" id="UP000584867"/>
    </source>
</evidence>
<feature type="chain" id="PRO_5031095989" evidence="1">
    <location>
        <begin position="24"/>
        <end position="78"/>
    </location>
</feature>
<gene>
    <name evidence="2" type="ORF">HDF15_002990</name>
</gene>